<dbReference type="Proteomes" id="UP000799753">
    <property type="component" value="Unassembled WGS sequence"/>
</dbReference>
<gene>
    <name evidence="2" type="ORF">P280DRAFT_407099</name>
</gene>
<organism evidence="2 3">
    <name type="scientific">Massarina eburnea CBS 473.64</name>
    <dbReference type="NCBI Taxonomy" id="1395130"/>
    <lineage>
        <taxon>Eukaryota</taxon>
        <taxon>Fungi</taxon>
        <taxon>Dikarya</taxon>
        <taxon>Ascomycota</taxon>
        <taxon>Pezizomycotina</taxon>
        <taxon>Dothideomycetes</taxon>
        <taxon>Pleosporomycetidae</taxon>
        <taxon>Pleosporales</taxon>
        <taxon>Massarineae</taxon>
        <taxon>Massarinaceae</taxon>
        <taxon>Massarina</taxon>
    </lineage>
</organism>
<dbReference type="EMBL" id="MU006793">
    <property type="protein sequence ID" value="KAF2637589.1"/>
    <property type="molecule type" value="Genomic_DNA"/>
</dbReference>
<proteinExistence type="predicted"/>
<keyword evidence="3" id="KW-1185">Reference proteome</keyword>
<sequence>MCDTTYSFGQRGNHFFQCPSRTDYTRLPPKLADLLKSNLVKRVHHVTLGYENSFLMTWSDHNGHDHIDSQGLPADLTEFIYARDQGQLSRSVSKIRLTLGPYNASFFVTDGSAYLWMNLPPALLAALQQRIRKANWLDRPRIVALGADSSFLLITEKHTAVWDLDQYIVLTNMLEFSRTQKRGIEEIKNVELHPYRYQCFVAESWNGTLLHGNLPPHELAGVEAVRKAVLEEAQVRLRRSSDKEKRKAVERPKRPELREQTGLKKEWSERKQEFTAKKNGLKLSLSLSISAKGLGLGLR</sequence>
<evidence type="ECO:0000313" key="2">
    <source>
        <dbReference type="EMBL" id="KAF2637589.1"/>
    </source>
</evidence>
<accession>A0A6A6RPT0</accession>
<dbReference type="AlphaFoldDB" id="A0A6A6RPT0"/>
<evidence type="ECO:0000256" key="1">
    <source>
        <dbReference type="SAM" id="MobiDB-lite"/>
    </source>
</evidence>
<dbReference type="OrthoDB" id="5149635at2759"/>
<protein>
    <submittedName>
        <fullName evidence="2">Uncharacterized protein</fullName>
    </submittedName>
</protein>
<evidence type="ECO:0000313" key="3">
    <source>
        <dbReference type="Proteomes" id="UP000799753"/>
    </source>
</evidence>
<name>A0A6A6RPT0_9PLEO</name>
<reference evidence="2" key="1">
    <citation type="journal article" date="2020" name="Stud. Mycol.">
        <title>101 Dothideomycetes genomes: a test case for predicting lifestyles and emergence of pathogens.</title>
        <authorList>
            <person name="Haridas S."/>
            <person name="Albert R."/>
            <person name="Binder M."/>
            <person name="Bloem J."/>
            <person name="Labutti K."/>
            <person name="Salamov A."/>
            <person name="Andreopoulos B."/>
            <person name="Baker S."/>
            <person name="Barry K."/>
            <person name="Bills G."/>
            <person name="Bluhm B."/>
            <person name="Cannon C."/>
            <person name="Castanera R."/>
            <person name="Culley D."/>
            <person name="Daum C."/>
            <person name="Ezra D."/>
            <person name="Gonzalez J."/>
            <person name="Henrissat B."/>
            <person name="Kuo A."/>
            <person name="Liang C."/>
            <person name="Lipzen A."/>
            <person name="Lutzoni F."/>
            <person name="Magnuson J."/>
            <person name="Mondo S."/>
            <person name="Nolan M."/>
            <person name="Ohm R."/>
            <person name="Pangilinan J."/>
            <person name="Park H.-J."/>
            <person name="Ramirez L."/>
            <person name="Alfaro M."/>
            <person name="Sun H."/>
            <person name="Tritt A."/>
            <person name="Yoshinaga Y."/>
            <person name="Zwiers L.-H."/>
            <person name="Turgeon B."/>
            <person name="Goodwin S."/>
            <person name="Spatafora J."/>
            <person name="Crous P."/>
            <person name="Grigoriev I."/>
        </authorList>
    </citation>
    <scope>NUCLEOTIDE SEQUENCE</scope>
    <source>
        <strain evidence="2">CBS 473.64</strain>
    </source>
</reference>
<feature type="region of interest" description="Disordered" evidence="1">
    <location>
        <begin position="241"/>
        <end position="270"/>
    </location>
</feature>